<comment type="pathway">
    <text evidence="1">Lipid metabolism.</text>
</comment>
<keyword evidence="2 6" id="KW-0808">Transferase</keyword>
<dbReference type="Proteomes" id="UP000242930">
    <property type="component" value="Unassembled WGS sequence"/>
</dbReference>
<name>A0A1H7A9P8_9PSED</name>
<evidence type="ECO:0000256" key="3">
    <source>
        <dbReference type="ARBA" id="ARBA00023315"/>
    </source>
</evidence>
<reference evidence="7" key="1">
    <citation type="submission" date="2016-10" db="EMBL/GenBank/DDBJ databases">
        <authorList>
            <person name="Varghese N."/>
            <person name="Submissions S."/>
        </authorList>
    </citation>
    <scope>NUCLEOTIDE SEQUENCE [LARGE SCALE GENOMIC DNA]</scope>
    <source>
        <strain evidence="7">LMG 25967</strain>
    </source>
</reference>
<dbReference type="AlphaFoldDB" id="A0A1H7A9P8"/>
<evidence type="ECO:0000256" key="2">
    <source>
        <dbReference type="ARBA" id="ARBA00022679"/>
    </source>
</evidence>
<dbReference type="InterPro" id="IPR002123">
    <property type="entry name" value="Plipid/glycerol_acylTrfase"/>
</dbReference>
<evidence type="ECO:0000313" key="7">
    <source>
        <dbReference type="Proteomes" id="UP000242930"/>
    </source>
</evidence>
<gene>
    <name evidence="6" type="ORF">SAMN05216201_11216</name>
</gene>
<sequence length="247" mass="27612">MTLRTALFYLLLGLSTVIWCLLSLLIAPWLPQKARYIFIARTWCRFAVWLSRVMLGIDYRLEGLENIPQQPCVILAKHQSAWETFFLTAHFAPLTQVLKQELLRIPFYGWAFKLLKPIGIDRSNPKQALKQVAHLGLERLQQGNWLLIFPEGTRIPAGEMGKFSRSGASVAVAAGVPVLPVAHNAGELWPRDGWQRHPGTVSVVFGPAMHAEGEGPRAVAELNQRAETWITETMQKINGTAPANKAD</sequence>
<dbReference type="RefSeq" id="WP_090312240.1">
    <property type="nucleotide sequence ID" value="NZ_FNZE01000012.1"/>
</dbReference>
<dbReference type="GO" id="GO:0006654">
    <property type="term" value="P:phosphatidic acid biosynthetic process"/>
    <property type="evidence" value="ECO:0007669"/>
    <property type="project" value="TreeGrafter"/>
</dbReference>
<keyword evidence="3 6" id="KW-0012">Acyltransferase</keyword>
<protein>
    <submittedName>
        <fullName evidence="6">1-acyl-sn-glycerol-3-phosphate acyltransferase</fullName>
    </submittedName>
</protein>
<dbReference type="SUPFAM" id="SSF69593">
    <property type="entry name" value="Glycerol-3-phosphate (1)-acyltransferase"/>
    <property type="match status" value="1"/>
</dbReference>
<dbReference type="OrthoDB" id="9812274at2"/>
<dbReference type="SMART" id="SM00563">
    <property type="entry name" value="PlsC"/>
    <property type="match status" value="1"/>
</dbReference>
<organism evidence="6 7">
    <name type="scientific">Pseudomonas linyingensis</name>
    <dbReference type="NCBI Taxonomy" id="915471"/>
    <lineage>
        <taxon>Bacteria</taxon>
        <taxon>Pseudomonadati</taxon>
        <taxon>Pseudomonadota</taxon>
        <taxon>Gammaproteobacteria</taxon>
        <taxon>Pseudomonadales</taxon>
        <taxon>Pseudomonadaceae</taxon>
        <taxon>Pseudomonas</taxon>
    </lineage>
</organism>
<feature type="transmembrane region" description="Helical" evidence="4">
    <location>
        <begin position="6"/>
        <end position="30"/>
    </location>
</feature>
<dbReference type="PANTHER" id="PTHR10434">
    <property type="entry name" value="1-ACYL-SN-GLYCEROL-3-PHOSPHATE ACYLTRANSFERASE"/>
    <property type="match status" value="1"/>
</dbReference>
<keyword evidence="4" id="KW-0812">Transmembrane</keyword>
<keyword evidence="4" id="KW-1133">Transmembrane helix</keyword>
<accession>A0A1H7A9P8</accession>
<dbReference type="STRING" id="915471.SAMN05216201_11216"/>
<proteinExistence type="predicted"/>
<keyword evidence="7" id="KW-1185">Reference proteome</keyword>
<dbReference type="CDD" id="cd07989">
    <property type="entry name" value="LPLAT_AGPAT-like"/>
    <property type="match status" value="1"/>
</dbReference>
<dbReference type="EMBL" id="FNZE01000012">
    <property type="protein sequence ID" value="SEJ60617.1"/>
    <property type="molecule type" value="Genomic_DNA"/>
</dbReference>
<keyword evidence="4" id="KW-0472">Membrane</keyword>
<evidence type="ECO:0000259" key="5">
    <source>
        <dbReference type="SMART" id="SM00563"/>
    </source>
</evidence>
<evidence type="ECO:0000313" key="6">
    <source>
        <dbReference type="EMBL" id="SEJ60617.1"/>
    </source>
</evidence>
<evidence type="ECO:0000256" key="4">
    <source>
        <dbReference type="SAM" id="Phobius"/>
    </source>
</evidence>
<dbReference type="GO" id="GO:0003841">
    <property type="term" value="F:1-acylglycerol-3-phosphate O-acyltransferase activity"/>
    <property type="evidence" value="ECO:0007669"/>
    <property type="project" value="TreeGrafter"/>
</dbReference>
<dbReference type="PANTHER" id="PTHR10434:SF40">
    <property type="entry name" value="1-ACYL-SN-GLYCEROL-3-PHOSPHATE ACYLTRANSFERASE"/>
    <property type="match status" value="1"/>
</dbReference>
<feature type="domain" description="Phospholipid/glycerol acyltransferase" evidence="5">
    <location>
        <begin position="72"/>
        <end position="186"/>
    </location>
</feature>
<evidence type="ECO:0000256" key="1">
    <source>
        <dbReference type="ARBA" id="ARBA00005189"/>
    </source>
</evidence>
<dbReference type="Pfam" id="PF01553">
    <property type="entry name" value="Acyltransferase"/>
    <property type="match status" value="1"/>
</dbReference>